<name>A0A1M4YF68_9GAMM</name>
<reference evidence="3" key="1">
    <citation type="submission" date="2016-11" db="EMBL/GenBank/DDBJ databases">
        <authorList>
            <person name="Varghese N."/>
            <person name="Submissions S."/>
        </authorList>
    </citation>
    <scope>NUCLEOTIDE SEQUENCE [LARGE SCALE GENOMIC DNA]</scope>
    <source>
        <strain evidence="3">CGMCC 1.7063</strain>
    </source>
</reference>
<proteinExistence type="predicted"/>
<dbReference type="STRING" id="494016.SAMN04487965_1234"/>
<dbReference type="PROSITE" id="PS50995">
    <property type="entry name" value="HTH_MARR_2"/>
    <property type="match status" value="1"/>
</dbReference>
<dbReference type="EMBL" id="FQVA01000001">
    <property type="protein sequence ID" value="SHF04380.1"/>
    <property type="molecule type" value="Genomic_DNA"/>
</dbReference>
<dbReference type="InterPro" id="IPR039422">
    <property type="entry name" value="MarR/SlyA-like"/>
</dbReference>
<dbReference type="SMART" id="SM00347">
    <property type="entry name" value="HTH_MARR"/>
    <property type="match status" value="1"/>
</dbReference>
<dbReference type="GO" id="GO:0046914">
    <property type="term" value="F:transition metal ion binding"/>
    <property type="evidence" value="ECO:0007669"/>
    <property type="project" value="InterPro"/>
</dbReference>
<sequence>MSLDRSLMSLQRVLSQAWNRADGDDRYEVLSSNEFDYLLCVYLAEKGSDPDSAEHDDSSHLSALAAEMQVQKSSASVMVNKLEKRGLIERVTCRFDARAQHILLTERGRELFLRTRESVYSTLASSIAERLEPDEYRTLEQILDKVCADQ</sequence>
<gene>
    <name evidence="2" type="ORF">SAMN04487965_1234</name>
</gene>
<dbReference type="PANTHER" id="PTHR33164">
    <property type="entry name" value="TRANSCRIPTIONAL REGULATOR, MARR FAMILY"/>
    <property type="match status" value="1"/>
</dbReference>
<protein>
    <submittedName>
        <fullName evidence="2">MarR family protein</fullName>
    </submittedName>
</protein>
<keyword evidence="3" id="KW-1185">Reference proteome</keyword>
<dbReference type="RefSeq" id="WP_073272748.1">
    <property type="nucleotide sequence ID" value="NZ_FQVA01000001.1"/>
</dbReference>
<dbReference type="InterPro" id="IPR022689">
    <property type="entry name" value="Iron_dep_repressor"/>
</dbReference>
<dbReference type="InterPro" id="IPR036390">
    <property type="entry name" value="WH_DNA-bd_sf"/>
</dbReference>
<evidence type="ECO:0000259" key="1">
    <source>
        <dbReference type="PROSITE" id="PS50995"/>
    </source>
</evidence>
<dbReference type="SMART" id="SM00529">
    <property type="entry name" value="HTH_DTXR"/>
    <property type="match status" value="1"/>
</dbReference>
<dbReference type="GO" id="GO:0006950">
    <property type="term" value="P:response to stress"/>
    <property type="evidence" value="ECO:0007669"/>
    <property type="project" value="TreeGrafter"/>
</dbReference>
<dbReference type="InterPro" id="IPR000835">
    <property type="entry name" value="HTH_MarR-typ"/>
</dbReference>
<dbReference type="InterPro" id="IPR036388">
    <property type="entry name" value="WH-like_DNA-bd_sf"/>
</dbReference>
<organism evidence="2 3">
    <name type="scientific">Microbulbifer donghaiensis</name>
    <dbReference type="NCBI Taxonomy" id="494016"/>
    <lineage>
        <taxon>Bacteria</taxon>
        <taxon>Pseudomonadati</taxon>
        <taxon>Pseudomonadota</taxon>
        <taxon>Gammaproteobacteria</taxon>
        <taxon>Cellvibrionales</taxon>
        <taxon>Microbulbiferaceae</taxon>
        <taxon>Microbulbifer</taxon>
    </lineage>
</organism>
<dbReference type="SUPFAM" id="SSF46785">
    <property type="entry name" value="Winged helix' DNA-binding domain"/>
    <property type="match status" value="1"/>
</dbReference>
<dbReference type="AlphaFoldDB" id="A0A1M4YF68"/>
<accession>A0A1M4YF68</accession>
<feature type="domain" description="HTH marR-type" evidence="1">
    <location>
        <begin position="1"/>
        <end position="148"/>
    </location>
</feature>
<dbReference type="GO" id="GO:0003700">
    <property type="term" value="F:DNA-binding transcription factor activity"/>
    <property type="evidence" value="ECO:0007669"/>
    <property type="project" value="InterPro"/>
</dbReference>
<dbReference type="Pfam" id="PF12802">
    <property type="entry name" value="MarR_2"/>
    <property type="match status" value="1"/>
</dbReference>
<dbReference type="PRINTS" id="PR00598">
    <property type="entry name" value="HTHMARR"/>
</dbReference>
<dbReference type="Gene3D" id="1.10.10.10">
    <property type="entry name" value="Winged helix-like DNA-binding domain superfamily/Winged helix DNA-binding domain"/>
    <property type="match status" value="1"/>
</dbReference>
<evidence type="ECO:0000313" key="3">
    <source>
        <dbReference type="Proteomes" id="UP000184170"/>
    </source>
</evidence>
<dbReference type="Proteomes" id="UP000184170">
    <property type="component" value="Unassembled WGS sequence"/>
</dbReference>
<evidence type="ECO:0000313" key="2">
    <source>
        <dbReference type="EMBL" id="SHF04380.1"/>
    </source>
</evidence>
<dbReference type="PANTHER" id="PTHR33164:SF43">
    <property type="entry name" value="HTH-TYPE TRANSCRIPTIONAL REPRESSOR YETL"/>
    <property type="match status" value="1"/>
</dbReference>